<evidence type="ECO:0008006" key="4">
    <source>
        <dbReference type="Google" id="ProtNLM"/>
    </source>
</evidence>
<feature type="region of interest" description="Disordered" evidence="1">
    <location>
        <begin position="37"/>
        <end position="56"/>
    </location>
</feature>
<dbReference type="Proteomes" id="UP001189429">
    <property type="component" value="Unassembled WGS sequence"/>
</dbReference>
<gene>
    <name evidence="2" type="ORF">PCOR1329_LOCUS45581</name>
</gene>
<accession>A0ABN9U657</accession>
<feature type="compositionally biased region" description="Low complexity" evidence="1">
    <location>
        <begin position="112"/>
        <end position="130"/>
    </location>
</feature>
<name>A0ABN9U657_9DINO</name>
<dbReference type="EMBL" id="CAUYUJ010015482">
    <property type="protein sequence ID" value="CAK0854483.1"/>
    <property type="molecule type" value="Genomic_DNA"/>
</dbReference>
<feature type="compositionally biased region" description="Gly residues" evidence="1">
    <location>
        <begin position="66"/>
        <end position="80"/>
    </location>
</feature>
<reference evidence="2" key="1">
    <citation type="submission" date="2023-10" db="EMBL/GenBank/DDBJ databases">
        <authorList>
            <person name="Chen Y."/>
            <person name="Shah S."/>
            <person name="Dougan E. K."/>
            <person name="Thang M."/>
            <person name="Chan C."/>
        </authorList>
    </citation>
    <scope>NUCLEOTIDE SEQUENCE [LARGE SCALE GENOMIC DNA]</scope>
</reference>
<sequence length="282" mass="29641">MRDALLTTGPVPNTADESSGQFTLQIVRTDVPQAAVRHHAGRRAEDGTGRLGHRSRGRCRAAWAGGTRGQAEGGCGGRRGGAAAAAVGTGRPARPLADRVRRQLRRGGGRARGPARTGRQPGGVRQPPGERGQHRGPPLRVRGGPWRRWTGLRLGDQGEDLPHFGLRQGDRLLRANGAPISELEACKAALGSSMTLVLQLRRPPPLGPVLRLDELRPGADGLAPQEAARDAGAAAWLGEFVSRLGFDSCRAPGSVVAGEEEFVGCTGPVSTGRTGTDDNVMR</sequence>
<comment type="caution">
    <text evidence="2">The sequence shown here is derived from an EMBL/GenBank/DDBJ whole genome shotgun (WGS) entry which is preliminary data.</text>
</comment>
<proteinExistence type="predicted"/>
<feature type="compositionally biased region" description="Low complexity" evidence="1">
    <location>
        <begin position="81"/>
        <end position="95"/>
    </location>
</feature>
<organism evidence="2 3">
    <name type="scientific">Prorocentrum cordatum</name>
    <dbReference type="NCBI Taxonomy" id="2364126"/>
    <lineage>
        <taxon>Eukaryota</taxon>
        <taxon>Sar</taxon>
        <taxon>Alveolata</taxon>
        <taxon>Dinophyceae</taxon>
        <taxon>Prorocentrales</taxon>
        <taxon>Prorocentraceae</taxon>
        <taxon>Prorocentrum</taxon>
    </lineage>
</organism>
<keyword evidence="3" id="KW-1185">Reference proteome</keyword>
<protein>
    <recommendedName>
        <fullName evidence="4">PDZ domain-containing protein</fullName>
    </recommendedName>
</protein>
<evidence type="ECO:0000256" key="1">
    <source>
        <dbReference type="SAM" id="MobiDB-lite"/>
    </source>
</evidence>
<evidence type="ECO:0000313" key="3">
    <source>
        <dbReference type="Proteomes" id="UP001189429"/>
    </source>
</evidence>
<feature type="region of interest" description="Disordered" evidence="1">
    <location>
        <begin position="62"/>
        <end position="144"/>
    </location>
</feature>
<evidence type="ECO:0000313" key="2">
    <source>
        <dbReference type="EMBL" id="CAK0854483.1"/>
    </source>
</evidence>